<dbReference type="Pfam" id="PF20137">
    <property type="entry name" value="BubE"/>
    <property type="match status" value="1"/>
</dbReference>
<evidence type="ECO:0000313" key="2">
    <source>
        <dbReference type="Proteomes" id="UP000032408"/>
    </source>
</evidence>
<dbReference type="HOGENOM" id="CLU_136720_1_0_2"/>
<dbReference type="EMBL" id="CP011070">
    <property type="protein sequence ID" value="AJW71752.1"/>
    <property type="molecule type" value="Genomic_DNA"/>
</dbReference>
<accession>A0A0D5C5U0</accession>
<name>A0A0D5C5U0_9ARCH</name>
<dbReference type="Proteomes" id="UP000032408">
    <property type="component" value="Chromosome"/>
</dbReference>
<dbReference type="GeneID" id="24821245"/>
<keyword evidence="2" id="KW-1185">Reference proteome</keyword>
<sequence>MKRKMIRHKFVDLIPDMVEEGVIYISIPFSTATHKCVCGCGEIIVTPIKPTDWEIIWNGDTVSLNPSIGNWSLPCQSHYWIEENKIIWSRKWNDLEIEIGREKDTVAKAKHYGKFRRWLSWMK</sequence>
<organism evidence="1 2">
    <name type="scientific">Nitrosopumilus adriaticus</name>
    <dbReference type="NCBI Taxonomy" id="1580092"/>
    <lineage>
        <taxon>Archaea</taxon>
        <taxon>Nitrososphaerota</taxon>
        <taxon>Nitrososphaeria</taxon>
        <taxon>Nitrosopumilales</taxon>
        <taxon>Nitrosopumilaceae</taxon>
        <taxon>Nitrosopumilus</taxon>
    </lineage>
</organism>
<gene>
    <name evidence="1" type="ORF">NADRNF5_2079</name>
</gene>
<reference evidence="2" key="1">
    <citation type="submission" date="2015-03" db="EMBL/GenBank/DDBJ databases">
        <title>Characterization of two novel Thaumarchaeota isolated from the Northern Adriatic Sea.</title>
        <authorList>
            <person name="Bayer B."/>
            <person name="Vojvoda J."/>
            <person name="Offre P."/>
            <person name="Srivastava A."/>
            <person name="Elisabeth N."/>
            <person name="Garcia J.A.L."/>
            <person name="Schleper C."/>
            <person name="Herndl G.J."/>
        </authorList>
    </citation>
    <scope>NUCLEOTIDE SEQUENCE [LARGE SCALE GENOMIC DNA]</scope>
    <source>
        <strain evidence="2">NF5</strain>
    </source>
</reference>
<evidence type="ECO:0000313" key="1">
    <source>
        <dbReference type="EMBL" id="AJW71752.1"/>
    </source>
</evidence>
<reference evidence="1 2" key="2">
    <citation type="journal article" date="2016" name="ISME J.">
        <title>Physiological and genomic characterization of two novel marine thaumarchaeal strains indicates niche differentiation.</title>
        <authorList>
            <person name="Bayer B."/>
            <person name="Vojvoda J."/>
            <person name="Offre P."/>
            <person name="Alves R.J."/>
            <person name="Elisabeth N.H."/>
            <person name="Garcia J.A."/>
            <person name="Volland J.M."/>
            <person name="Srivastava A."/>
            <person name="Schleper C."/>
            <person name="Herndl G.J."/>
        </authorList>
    </citation>
    <scope>NUCLEOTIDE SEQUENCE [LARGE SCALE GENOMIC DNA]</scope>
    <source>
        <strain evidence="1 2">NF5</strain>
    </source>
</reference>
<proteinExistence type="predicted"/>
<dbReference type="OrthoDB" id="376659at2157"/>
<dbReference type="InterPro" id="IPR045384">
    <property type="entry name" value="DUF6527"/>
</dbReference>
<protein>
    <submittedName>
        <fullName evidence="1">Uncharacterized protein</fullName>
    </submittedName>
</protein>
<dbReference type="RefSeq" id="WP_048118247.1">
    <property type="nucleotide sequence ID" value="NZ_CP011070.1"/>
</dbReference>
<dbReference type="AlphaFoldDB" id="A0A0D5C5U0"/>
<dbReference type="KEGG" id="nin:NADRNF5_2079"/>
<dbReference type="STRING" id="1580092.NADRNF5_2079"/>